<dbReference type="Pfam" id="PF00096">
    <property type="entry name" value="zf-C2H2"/>
    <property type="match status" value="7"/>
</dbReference>
<evidence type="ECO:0000256" key="5">
    <source>
        <dbReference type="ARBA" id="ARBA00022833"/>
    </source>
</evidence>
<dbReference type="InterPro" id="IPR003309">
    <property type="entry name" value="SCAN_dom"/>
</dbReference>
<comment type="subcellular location">
    <subcellularLocation>
        <location evidence="1">Nucleus</location>
    </subcellularLocation>
</comment>
<feature type="domain" description="C2H2-type" evidence="9">
    <location>
        <begin position="563"/>
        <end position="590"/>
    </location>
</feature>
<dbReference type="GO" id="GO:0000981">
    <property type="term" value="F:DNA-binding transcription factor activity, RNA polymerase II-specific"/>
    <property type="evidence" value="ECO:0007669"/>
    <property type="project" value="TreeGrafter"/>
</dbReference>
<keyword evidence="6" id="KW-0539">Nucleus</keyword>
<evidence type="ECO:0000313" key="12">
    <source>
        <dbReference type="RefSeq" id="XP_020671072.2"/>
    </source>
</evidence>
<feature type="domain" description="C2H2-type" evidence="9">
    <location>
        <begin position="591"/>
        <end position="618"/>
    </location>
</feature>
<accession>A0A6J0VE20</accession>
<evidence type="ECO:0000256" key="1">
    <source>
        <dbReference type="ARBA" id="ARBA00004123"/>
    </source>
</evidence>
<feature type="region of interest" description="Disordered" evidence="8">
    <location>
        <begin position="1"/>
        <end position="41"/>
    </location>
</feature>
<evidence type="ECO:0000256" key="3">
    <source>
        <dbReference type="ARBA" id="ARBA00022737"/>
    </source>
</evidence>
<dbReference type="SMART" id="SM00431">
    <property type="entry name" value="SCAN"/>
    <property type="match status" value="1"/>
</dbReference>
<dbReference type="RefSeq" id="XP_020671072.2">
    <property type="nucleotide sequence ID" value="XM_020815413.2"/>
</dbReference>
<dbReference type="Gene3D" id="3.30.160.60">
    <property type="entry name" value="Classic Zinc Finger"/>
    <property type="match status" value="7"/>
</dbReference>
<feature type="domain" description="C2H2-type" evidence="9">
    <location>
        <begin position="619"/>
        <end position="646"/>
    </location>
</feature>
<dbReference type="PANTHER" id="PTHR16515">
    <property type="entry name" value="PR DOMAIN ZINC FINGER PROTEIN"/>
    <property type="match status" value="1"/>
</dbReference>
<dbReference type="InParanoid" id="A0A6J0VE20"/>
<feature type="domain" description="C2H2-type" evidence="9">
    <location>
        <begin position="451"/>
        <end position="478"/>
    </location>
</feature>
<dbReference type="GeneID" id="110091334"/>
<organism evidence="11 12">
    <name type="scientific">Pogona vitticeps</name>
    <name type="common">central bearded dragon</name>
    <dbReference type="NCBI Taxonomy" id="103695"/>
    <lineage>
        <taxon>Eukaryota</taxon>
        <taxon>Metazoa</taxon>
        <taxon>Chordata</taxon>
        <taxon>Craniata</taxon>
        <taxon>Vertebrata</taxon>
        <taxon>Euteleostomi</taxon>
        <taxon>Lepidosauria</taxon>
        <taxon>Squamata</taxon>
        <taxon>Bifurcata</taxon>
        <taxon>Unidentata</taxon>
        <taxon>Episquamata</taxon>
        <taxon>Toxicofera</taxon>
        <taxon>Iguania</taxon>
        <taxon>Acrodonta</taxon>
        <taxon>Agamidae</taxon>
        <taxon>Amphibolurinae</taxon>
        <taxon>Pogona</taxon>
    </lineage>
</organism>
<feature type="domain" description="SCAN box" evidence="10">
    <location>
        <begin position="153"/>
        <end position="231"/>
    </location>
</feature>
<dbReference type="Proteomes" id="UP001652642">
    <property type="component" value="Chromosome 2"/>
</dbReference>
<evidence type="ECO:0000256" key="8">
    <source>
        <dbReference type="SAM" id="MobiDB-lite"/>
    </source>
</evidence>
<keyword evidence="3" id="KW-0677">Repeat</keyword>
<dbReference type="CDD" id="cd07936">
    <property type="entry name" value="SCAN"/>
    <property type="match status" value="1"/>
</dbReference>
<evidence type="ECO:0000259" key="10">
    <source>
        <dbReference type="PROSITE" id="PS50804"/>
    </source>
</evidence>
<dbReference type="InterPro" id="IPR036236">
    <property type="entry name" value="Znf_C2H2_sf"/>
</dbReference>
<dbReference type="PANTHER" id="PTHR16515:SF66">
    <property type="entry name" value="C2H2-TYPE DOMAIN-CONTAINING PROTEIN"/>
    <property type="match status" value="1"/>
</dbReference>
<dbReference type="SUPFAM" id="SSF57667">
    <property type="entry name" value="beta-beta-alpha zinc fingers"/>
    <property type="match status" value="4"/>
</dbReference>
<feature type="compositionally biased region" description="Basic and acidic residues" evidence="8">
    <location>
        <begin position="1"/>
        <end position="29"/>
    </location>
</feature>
<dbReference type="InterPro" id="IPR050331">
    <property type="entry name" value="Zinc_finger"/>
</dbReference>
<feature type="domain" description="C2H2-type" evidence="9">
    <location>
        <begin position="507"/>
        <end position="534"/>
    </location>
</feature>
<dbReference type="AlphaFoldDB" id="A0A6J0VE20"/>
<dbReference type="Pfam" id="PF02023">
    <property type="entry name" value="SCAN"/>
    <property type="match status" value="1"/>
</dbReference>
<feature type="domain" description="C2H2-type" evidence="9">
    <location>
        <begin position="479"/>
        <end position="506"/>
    </location>
</feature>
<dbReference type="InterPro" id="IPR038269">
    <property type="entry name" value="SCAN_sf"/>
</dbReference>
<reference evidence="12" key="2">
    <citation type="submission" date="2025-08" db="UniProtKB">
        <authorList>
            <consortium name="RefSeq"/>
        </authorList>
    </citation>
    <scope>IDENTIFICATION</scope>
</reference>
<dbReference type="Gene3D" id="1.10.4020.10">
    <property type="entry name" value="DNA breaking-rejoining enzymes"/>
    <property type="match status" value="1"/>
</dbReference>
<evidence type="ECO:0000256" key="2">
    <source>
        <dbReference type="ARBA" id="ARBA00022723"/>
    </source>
</evidence>
<dbReference type="PROSITE" id="PS50804">
    <property type="entry name" value="SCAN_BOX"/>
    <property type="match status" value="1"/>
</dbReference>
<dbReference type="SUPFAM" id="SSF47353">
    <property type="entry name" value="Retrovirus capsid dimerization domain-like"/>
    <property type="match status" value="1"/>
</dbReference>
<gene>
    <name evidence="12" type="primary">LOC110091334</name>
</gene>
<evidence type="ECO:0000313" key="11">
    <source>
        <dbReference type="Proteomes" id="UP001652642"/>
    </source>
</evidence>
<evidence type="ECO:0000259" key="9">
    <source>
        <dbReference type="PROSITE" id="PS50157"/>
    </source>
</evidence>
<reference evidence="11" key="1">
    <citation type="submission" date="2025-05" db="UniProtKB">
        <authorList>
            <consortium name="RefSeq"/>
        </authorList>
    </citation>
    <scope>NUCLEOTIDE SEQUENCE [LARGE SCALE GENOMIC DNA]</scope>
</reference>
<evidence type="ECO:0000256" key="6">
    <source>
        <dbReference type="ARBA" id="ARBA00023242"/>
    </source>
</evidence>
<dbReference type="KEGG" id="pvt:110091334"/>
<feature type="domain" description="C2H2-type" evidence="9">
    <location>
        <begin position="535"/>
        <end position="562"/>
    </location>
</feature>
<keyword evidence="2" id="KW-0479">Metal-binding</keyword>
<keyword evidence="11" id="KW-1185">Reference proteome</keyword>
<dbReference type="GO" id="GO:0005694">
    <property type="term" value="C:chromosome"/>
    <property type="evidence" value="ECO:0007669"/>
    <property type="project" value="UniProtKB-ARBA"/>
</dbReference>
<keyword evidence="4 7" id="KW-0863">Zinc-finger</keyword>
<dbReference type="SMART" id="SM00355">
    <property type="entry name" value="ZnF_C2H2"/>
    <property type="match status" value="7"/>
</dbReference>
<dbReference type="GO" id="GO:0008270">
    <property type="term" value="F:zinc ion binding"/>
    <property type="evidence" value="ECO:0007669"/>
    <property type="project" value="UniProtKB-KW"/>
</dbReference>
<proteinExistence type="predicted"/>
<dbReference type="OrthoDB" id="9041220at2759"/>
<protein>
    <submittedName>
        <fullName evidence="12">Uncharacterized protein</fullName>
    </submittedName>
</protein>
<dbReference type="InterPro" id="IPR013087">
    <property type="entry name" value="Znf_C2H2_type"/>
</dbReference>
<sequence length="652" mass="74729">MKKEVPARPEQEEETRDVAGRVQPEDTRKRPGWGPSWEPVQGKWEPVQGMQEHWEAQWQEFLRTLQPIHTKWDPPVLSARDPWEDTRAFLASFEQVATACRWPKEEWPARLMPALSGIAEEAFQSLEARDREDYGKVKAAILRGDALRMEVRRQHFRDFSCQEVEDPRRLHSQVQELCHRWLRPERRSKEQILELLILEQFLASLPPDLQGWIRAGGPDTCSQAVALAEDFLVSQEGAERGKQQGLVKEEGVDPLGAEGEDSDEAKEQVFKKAGQYGHVLSLPPEGPKDVQEGGSEEMMIFKESAASLQIVKRSPSQTGQETILWQVLQETRSIDPLGDEKGGQIKTENSRCGGNEVEDMQRAAPQISQVNVTETAEINKGGFRSQEELGKQAINGEAECCEIREDVTVAVIPNSHSDEQQRTVIGENEMYISFREEITRSKRSHTAVKPYRCSHCGKCFTQGGYLKIHQRAHTEGKAYKCSQCGKCFSQKSYLKTHQRIHMEENPYKCPDCGKSFSRNEHLKSHRIIHTGEKPYKCQSCDRSFSRSEYLKNHERIHTGEKPFECSYCGKFFTQGGYLKIHQRIHTGEKPYKCSQCGKCFTHRDYWKSHQKTHSGEKPYKCPECGKSFCRSQQVKRHQKIHSVENAQNMGKD</sequence>
<dbReference type="GO" id="GO:0000978">
    <property type="term" value="F:RNA polymerase II cis-regulatory region sequence-specific DNA binding"/>
    <property type="evidence" value="ECO:0007669"/>
    <property type="project" value="TreeGrafter"/>
</dbReference>
<evidence type="ECO:0000256" key="4">
    <source>
        <dbReference type="ARBA" id="ARBA00022771"/>
    </source>
</evidence>
<dbReference type="GO" id="GO:0045893">
    <property type="term" value="P:positive regulation of DNA-templated transcription"/>
    <property type="evidence" value="ECO:0007669"/>
    <property type="project" value="UniProtKB-ARBA"/>
</dbReference>
<name>A0A6J0VE20_9SAUR</name>
<dbReference type="GO" id="GO:0005634">
    <property type="term" value="C:nucleus"/>
    <property type="evidence" value="ECO:0007669"/>
    <property type="project" value="UniProtKB-SubCell"/>
</dbReference>
<dbReference type="PROSITE" id="PS00028">
    <property type="entry name" value="ZINC_FINGER_C2H2_1"/>
    <property type="match status" value="7"/>
</dbReference>
<keyword evidence="5" id="KW-0862">Zinc</keyword>
<evidence type="ECO:0000256" key="7">
    <source>
        <dbReference type="PROSITE-ProRule" id="PRU00042"/>
    </source>
</evidence>
<feature type="region of interest" description="Disordered" evidence="8">
    <location>
        <begin position="335"/>
        <end position="354"/>
    </location>
</feature>
<dbReference type="PROSITE" id="PS50157">
    <property type="entry name" value="ZINC_FINGER_C2H2_2"/>
    <property type="match status" value="7"/>
</dbReference>